<dbReference type="Gene3D" id="3.20.20.80">
    <property type="entry name" value="Glycosidases"/>
    <property type="match status" value="1"/>
</dbReference>
<dbReference type="InterPro" id="IPR051913">
    <property type="entry name" value="GH2_Domain-Containing"/>
</dbReference>
<proteinExistence type="inferred from homology"/>
<keyword evidence="4" id="KW-0732">Signal</keyword>
<dbReference type="InterPro" id="IPR040605">
    <property type="entry name" value="Glyco_hydro2_dom5"/>
</dbReference>
<comment type="caution">
    <text evidence="10">The sequence shown here is derived from an EMBL/GenBank/DDBJ whole genome shotgun (WGS) entry which is preliminary data.</text>
</comment>
<dbReference type="Gene3D" id="2.60.40.10">
    <property type="entry name" value="Immunoglobulins"/>
    <property type="match status" value="3"/>
</dbReference>
<dbReference type="SUPFAM" id="SSF49785">
    <property type="entry name" value="Galactose-binding domain-like"/>
    <property type="match status" value="1"/>
</dbReference>
<name>A0A918SAL2_9FLAO</name>
<dbReference type="Pfam" id="PF16355">
    <property type="entry name" value="DUF4982"/>
    <property type="match status" value="1"/>
</dbReference>
<feature type="chain" id="PRO_5036906447" evidence="4">
    <location>
        <begin position="26"/>
        <end position="794"/>
    </location>
</feature>
<feature type="domain" description="Glycoside hydrolase family 2" evidence="9">
    <location>
        <begin position="705"/>
        <end position="790"/>
    </location>
</feature>
<dbReference type="Pfam" id="PF18565">
    <property type="entry name" value="Glyco_hydro2_C5"/>
    <property type="match status" value="1"/>
</dbReference>
<feature type="domain" description="Glycoside hydrolase family 2 catalytic" evidence="6">
    <location>
        <begin position="312"/>
        <end position="499"/>
    </location>
</feature>
<dbReference type="RefSeq" id="WP_189603447.1">
    <property type="nucleotide sequence ID" value="NZ_BMXB01000002.1"/>
</dbReference>
<evidence type="ECO:0000313" key="10">
    <source>
        <dbReference type="EMBL" id="GHA29447.1"/>
    </source>
</evidence>
<dbReference type="PANTHER" id="PTHR42732:SF1">
    <property type="entry name" value="BETA-MANNOSIDASE"/>
    <property type="match status" value="1"/>
</dbReference>
<reference evidence="10" key="2">
    <citation type="submission" date="2020-09" db="EMBL/GenBank/DDBJ databases">
        <authorList>
            <person name="Sun Q."/>
            <person name="Kim S."/>
        </authorList>
    </citation>
    <scope>NUCLEOTIDE SEQUENCE</scope>
    <source>
        <strain evidence="10">KCTC 12719</strain>
    </source>
</reference>
<keyword evidence="3" id="KW-0326">Glycosidase</keyword>
<dbReference type="InterPro" id="IPR017853">
    <property type="entry name" value="GH"/>
</dbReference>
<dbReference type="Pfam" id="PF02837">
    <property type="entry name" value="Glyco_hydro_2_N"/>
    <property type="match status" value="1"/>
</dbReference>
<feature type="signal peptide" evidence="4">
    <location>
        <begin position="1"/>
        <end position="25"/>
    </location>
</feature>
<protein>
    <submittedName>
        <fullName evidence="10">Beta-galactosidase</fullName>
    </submittedName>
</protein>
<dbReference type="PROSITE" id="PS51257">
    <property type="entry name" value="PROKAR_LIPOPROTEIN"/>
    <property type="match status" value="1"/>
</dbReference>
<evidence type="ECO:0000256" key="3">
    <source>
        <dbReference type="ARBA" id="ARBA00023295"/>
    </source>
</evidence>
<dbReference type="InterPro" id="IPR036156">
    <property type="entry name" value="Beta-gal/glucu_dom_sf"/>
</dbReference>
<feature type="domain" description="Glycoside hydrolase family 2 immunoglobulin-like beta-sandwich" evidence="5">
    <location>
        <begin position="215"/>
        <end position="310"/>
    </location>
</feature>
<keyword evidence="11" id="KW-1185">Reference proteome</keyword>
<dbReference type="Pfam" id="PF02836">
    <property type="entry name" value="Glyco_hydro_2_C"/>
    <property type="match status" value="1"/>
</dbReference>
<evidence type="ECO:0000259" key="6">
    <source>
        <dbReference type="Pfam" id="PF02836"/>
    </source>
</evidence>
<reference evidence="10" key="1">
    <citation type="journal article" date="2014" name="Int. J. Syst. Evol. Microbiol.">
        <title>Complete genome sequence of Corynebacterium casei LMG S-19264T (=DSM 44701T), isolated from a smear-ripened cheese.</title>
        <authorList>
            <consortium name="US DOE Joint Genome Institute (JGI-PGF)"/>
            <person name="Walter F."/>
            <person name="Albersmeier A."/>
            <person name="Kalinowski J."/>
            <person name="Ruckert C."/>
        </authorList>
    </citation>
    <scope>NUCLEOTIDE SEQUENCE</scope>
    <source>
        <strain evidence="10">KCTC 12719</strain>
    </source>
</reference>
<evidence type="ECO:0000313" key="11">
    <source>
        <dbReference type="Proteomes" id="UP000610456"/>
    </source>
</evidence>
<dbReference type="GO" id="GO:0005975">
    <property type="term" value="P:carbohydrate metabolic process"/>
    <property type="evidence" value="ECO:0007669"/>
    <property type="project" value="InterPro"/>
</dbReference>
<dbReference type="Pfam" id="PF00703">
    <property type="entry name" value="Glyco_hydro_2"/>
    <property type="match status" value="1"/>
</dbReference>
<evidence type="ECO:0000256" key="4">
    <source>
        <dbReference type="SAM" id="SignalP"/>
    </source>
</evidence>
<dbReference type="Gene3D" id="2.60.120.260">
    <property type="entry name" value="Galactose-binding domain-like"/>
    <property type="match status" value="1"/>
</dbReference>
<dbReference type="InterPro" id="IPR006104">
    <property type="entry name" value="Glyco_hydro_2_N"/>
</dbReference>
<dbReference type="InterPro" id="IPR032311">
    <property type="entry name" value="DUF4982"/>
</dbReference>
<dbReference type="SUPFAM" id="SSF49303">
    <property type="entry name" value="beta-Galactosidase/glucuronidase domain"/>
    <property type="match status" value="1"/>
</dbReference>
<dbReference type="InterPro" id="IPR008979">
    <property type="entry name" value="Galactose-bd-like_sf"/>
</dbReference>
<dbReference type="AlphaFoldDB" id="A0A918SAL2"/>
<comment type="similarity">
    <text evidence="1">Belongs to the glycosyl hydrolase 2 family.</text>
</comment>
<dbReference type="PRINTS" id="PR00132">
    <property type="entry name" value="GLHYDRLASE2"/>
</dbReference>
<dbReference type="EMBL" id="BMXB01000002">
    <property type="protein sequence ID" value="GHA29447.1"/>
    <property type="molecule type" value="Genomic_DNA"/>
</dbReference>
<evidence type="ECO:0000256" key="2">
    <source>
        <dbReference type="ARBA" id="ARBA00022801"/>
    </source>
</evidence>
<dbReference type="InterPro" id="IPR013783">
    <property type="entry name" value="Ig-like_fold"/>
</dbReference>
<feature type="domain" description="Glycosyl hydrolases family 2 sugar binding" evidence="7">
    <location>
        <begin position="72"/>
        <end position="187"/>
    </location>
</feature>
<sequence>MKIKFNLFYILFVAIAAFTSCNSINQISSHENDIAVSPRVTENFGNDWQFQRLTGSALEGSNWEIVNIPHTVRIEPLVVNDQWQGTSVYRKSFPVELLGDKKWFFHFEGVMQEARVSVNDSLVTTHKGGYLPFTVDATPFLKEGQENIIEVEVINLDDTTIPPGKTLDMLDFNLYGGIYRNVHLIKTNPVYITDAVHADEVNGGGILVHFDKANEQYATGFVQTHIKNESDVRQLVSVRLTFSDRTGEKFRFFSRDVFIAAGDDVSVTEEVVIENPFLWSTYNPDLYNLNVEIISDGLVIDSRQLRTGIRDIRLTEDAFYLNGEKFFVNGTNRHQEYPYVGYAISDEAQYRDAYKIKQAGFDFVRLSHYPHATAFLEACDELGLLVMNAIPGWQYYEEGEFVENAIQDIKDMVRRDRNHPSVVFWENSLNESEMTEEFMIRANKVLKAELPYDDTYSAGWIDHFSYDLFIPARQHAKPPQYWNDYDEEGMPILIAEYGDWEYYAQNAGFNQTAYSDLKEEERSSRQLRSAGEIGMLQQALNYQEAFNSNLRGEQTIGHSNWLMFDYNRGYANDLEASGIADIFRIPKFAFYFYKSQKAPYTDEFSVPMVFIANYWTPKSTTNVKVFSNTEEVALYLNGELVERKKPEINQISEELPFPPFEFDLESFQAGELRAVGYINGEEVASYKVRTPGKPSQLDLAMDHSGRSLSEETPDVVFVYAIIRDEKGTVVPNAKNLIEFSLTEGAENAELIGGEAVNAEAGIATVLLRTESHTERIVITASSEELGETEIIIEP</sequence>
<dbReference type="InterPro" id="IPR006102">
    <property type="entry name" value="Ig-like_GH2"/>
</dbReference>
<dbReference type="SUPFAM" id="SSF51445">
    <property type="entry name" value="(Trans)glycosidases"/>
    <property type="match status" value="1"/>
</dbReference>
<keyword evidence="2" id="KW-0378">Hydrolase</keyword>
<dbReference type="Proteomes" id="UP000610456">
    <property type="component" value="Unassembled WGS sequence"/>
</dbReference>
<dbReference type="PANTHER" id="PTHR42732">
    <property type="entry name" value="BETA-GALACTOSIDASE"/>
    <property type="match status" value="1"/>
</dbReference>
<organism evidence="10 11">
    <name type="scientific">Salinimicrobium marinum</name>
    <dbReference type="NCBI Taxonomy" id="680283"/>
    <lineage>
        <taxon>Bacteria</taxon>
        <taxon>Pseudomonadati</taxon>
        <taxon>Bacteroidota</taxon>
        <taxon>Flavobacteriia</taxon>
        <taxon>Flavobacteriales</taxon>
        <taxon>Flavobacteriaceae</taxon>
        <taxon>Salinimicrobium</taxon>
    </lineage>
</organism>
<evidence type="ECO:0000259" key="9">
    <source>
        <dbReference type="Pfam" id="PF18565"/>
    </source>
</evidence>
<evidence type="ECO:0000259" key="8">
    <source>
        <dbReference type="Pfam" id="PF16355"/>
    </source>
</evidence>
<dbReference type="InterPro" id="IPR006103">
    <property type="entry name" value="Glyco_hydro_2_cat"/>
</dbReference>
<accession>A0A918SAL2</accession>
<feature type="domain" description="DUF4982" evidence="8">
    <location>
        <begin position="620"/>
        <end position="684"/>
    </location>
</feature>
<dbReference type="GO" id="GO:0004553">
    <property type="term" value="F:hydrolase activity, hydrolyzing O-glycosyl compounds"/>
    <property type="evidence" value="ECO:0007669"/>
    <property type="project" value="InterPro"/>
</dbReference>
<evidence type="ECO:0000256" key="1">
    <source>
        <dbReference type="ARBA" id="ARBA00007401"/>
    </source>
</evidence>
<gene>
    <name evidence="10" type="ORF">GCM10007103_08330</name>
</gene>
<evidence type="ECO:0000259" key="5">
    <source>
        <dbReference type="Pfam" id="PF00703"/>
    </source>
</evidence>
<evidence type="ECO:0000259" key="7">
    <source>
        <dbReference type="Pfam" id="PF02837"/>
    </source>
</evidence>
<dbReference type="InterPro" id="IPR006101">
    <property type="entry name" value="Glyco_hydro_2"/>
</dbReference>